<gene>
    <name evidence="1" type="ORF">AB6A40_003201</name>
</gene>
<sequence length="104" mass="11802">MQRKRFSVYHIEAPTLICLLPHTSTHSIIILTLTCIINETNQSTPSYWNIPKLLLVSGNLLSDLLMSPLEAQKSFNGIELNNGFENESLKGKSYLIRTGELQIW</sequence>
<keyword evidence="2" id="KW-1185">Reference proteome</keyword>
<comment type="caution">
    <text evidence="1">The sequence shown here is derived from an EMBL/GenBank/DDBJ whole genome shotgun (WGS) entry which is preliminary data.</text>
</comment>
<protein>
    <submittedName>
        <fullName evidence="1">Uncharacterized protein</fullName>
    </submittedName>
</protein>
<reference evidence="1 2" key="1">
    <citation type="submission" date="2024-08" db="EMBL/GenBank/DDBJ databases">
        <title>Gnathostoma spinigerum genome.</title>
        <authorList>
            <person name="Gonzalez-Bertolin B."/>
            <person name="Monzon S."/>
            <person name="Zaballos A."/>
            <person name="Jimenez P."/>
            <person name="Dekumyoy P."/>
            <person name="Varona S."/>
            <person name="Cuesta I."/>
            <person name="Sumanam S."/>
            <person name="Adisakwattana P."/>
            <person name="Gasser R.B."/>
            <person name="Hernandez-Gonzalez A."/>
            <person name="Young N.D."/>
            <person name="Perteguer M.J."/>
        </authorList>
    </citation>
    <scope>NUCLEOTIDE SEQUENCE [LARGE SCALE GENOMIC DNA]</scope>
    <source>
        <strain evidence="1">AL3</strain>
        <tissue evidence="1">Liver</tissue>
    </source>
</reference>
<organism evidence="1 2">
    <name type="scientific">Gnathostoma spinigerum</name>
    <dbReference type="NCBI Taxonomy" id="75299"/>
    <lineage>
        <taxon>Eukaryota</taxon>
        <taxon>Metazoa</taxon>
        <taxon>Ecdysozoa</taxon>
        <taxon>Nematoda</taxon>
        <taxon>Chromadorea</taxon>
        <taxon>Rhabditida</taxon>
        <taxon>Spirurina</taxon>
        <taxon>Gnathostomatomorpha</taxon>
        <taxon>Gnathostomatoidea</taxon>
        <taxon>Gnathostomatidae</taxon>
        <taxon>Gnathostoma</taxon>
    </lineage>
</organism>
<dbReference type="Proteomes" id="UP001608902">
    <property type="component" value="Unassembled WGS sequence"/>
</dbReference>
<dbReference type="EMBL" id="JBGFUD010001593">
    <property type="protein sequence ID" value="MFH4976492.1"/>
    <property type="molecule type" value="Genomic_DNA"/>
</dbReference>
<proteinExistence type="predicted"/>
<dbReference type="AlphaFoldDB" id="A0ABD6EIU4"/>
<evidence type="ECO:0000313" key="2">
    <source>
        <dbReference type="Proteomes" id="UP001608902"/>
    </source>
</evidence>
<accession>A0ABD6EIU4</accession>
<evidence type="ECO:0000313" key="1">
    <source>
        <dbReference type="EMBL" id="MFH4976492.1"/>
    </source>
</evidence>
<name>A0ABD6EIU4_9BILA</name>